<dbReference type="InterPro" id="IPR007110">
    <property type="entry name" value="Ig-like_dom"/>
</dbReference>
<evidence type="ECO:0000313" key="12">
    <source>
        <dbReference type="Proteomes" id="UP001147731"/>
    </source>
</evidence>
<keyword evidence="3" id="KW-0732">Signal</keyword>
<dbReference type="RefSeq" id="YP_010801705.1">
    <property type="nucleotide sequence ID" value="NC_076967.1"/>
</dbReference>
<dbReference type="PANTHER" id="PTHR46841:SF3">
    <property type="entry name" value="OX-2 MEMBRANE GLYCOPROTEIN"/>
    <property type="match status" value="1"/>
</dbReference>
<accession>A0A5B8G7H3</accession>
<dbReference type="PROSITE" id="PS50835">
    <property type="entry name" value="IG_LIKE"/>
    <property type="match status" value="1"/>
</dbReference>
<dbReference type="GeneID" id="80540417"/>
<keyword evidence="2 9" id="KW-0812">Transmembrane</keyword>
<evidence type="ECO:0000256" key="4">
    <source>
        <dbReference type="ARBA" id="ARBA00022989"/>
    </source>
</evidence>
<keyword evidence="8" id="KW-0393">Immunoglobulin domain</keyword>
<dbReference type="KEGG" id="vg:80540417"/>
<evidence type="ECO:0000256" key="5">
    <source>
        <dbReference type="ARBA" id="ARBA00023136"/>
    </source>
</evidence>
<evidence type="ECO:0000313" key="11">
    <source>
        <dbReference type="EMBL" id="QDQ69285.1"/>
    </source>
</evidence>
<evidence type="ECO:0000256" key="2">
    <source>
        <dbReference type="ARBA" id="ARBA00022692"/>
    </source>
</evidence>
<dbReference type="SUPFAM" id="SSF48726">
    <property type="entry name" value="Immunoglobulin"/>
    <property type="match status" value="2"/>
</dbReference>
<proteinExistence type="predicted"/>
<sequence length="249" mass="26409">MGPQCWWVNVLCWASTLKYALGNTFGTLGGSASLTCTTTTVSEVLTVTWQKHGPVSPENMATFSGQYGVAVLPEYRGKANITGPDLHNSTLTIYNLTVTDEGCYICLFNTFGSGRVPCIICLNVTAPPSGNVSVLTVSDGINVTCQAVGRPAPTLSWTGLGHNISEDGGSSAQDNGTTLVWSTVWLPDVQLFTVSDAGCLVTSGAQTVFLPVAHSGATSTLVAEEVSVICAFLVMFMFYGVIWTLYHFQ</sequence>
<feature type="domain" description="Ig-like" evidence="10">
    <location>
        <begin position="29"/>
        <end position="106"/>
    </location>
</feature>
<evidence type="ECO:0000256" key="1">
    <source>
        <dbReference type="ARBA" id="ARBA00004479"/>
    </source>
</evidence>
<dbReference type="InterPro" id="IPR013151">
    <property type="entry name" value="Immunoglobulin_dom"/>
</dbReference>
<comment type="subcellular location">
    <subcellularLocation>
        <location evidence="1">Membrane</location>
        <topology evidence="1">Single-pass type I membrane protein</topology>
    </subcellularLocation>
</comment>
<dbReference type="InterPro" id="IPR047164">
    <property type="entry name" value="OX2G-like"/>
</dbReference>
<keyword evidence="6" id="KW-1015">Disulfide bond</keyword>
<dbReference type="InterPro" id="IPR036179">
    <property type="entry name" value="Ig-like_dom_sf"/>
</dbReference>
<dbReference type="GO" id="GO:0016020">
    <property type="term" value="C:membrane"/>
    <property type="evidence" value="ECO:0007669"/>
    <property type="project" value="UniProtKB-SubCell"/>
</dbReference>
<keyword evidence="4 9" id="KW-1133">Transmembrane helix</keyword>
<keyword evidence="12" id="KW-1185">Reference proteome</keyword>
<dbReference type="SMART" id="SM00409">
    <property type="entry name" value="IG"/>
    <property type="match status" value="1"/>
</dbReference>
<reference evidence="11" key="1">
    <citation type="journal article" date="2019" name="Emerg. Infect. Dis.">
        <title>Novel Virus Related to Kaposi's Sarcoma-Associated Herpesvirus from Colobus Monkey.</title>
        <authorList>
            <person name="Dhingra A."/>
            <person name="Ganzenmueller T."/>
            <person name="Hage E."/>
            <person name="Suarez N.M."/>
            <person name="Matz-Rensing K."/>
            <person name="Widmer D."/>
            <person name="Pohlmann S."/>
            <person name="Davison A.J."/>
            <person name="Schulz T.F."/>
            <person name="Kaul A."/>
        </authorList>
    </citation>
    <scope>NUCLEOTIDE SEQUENCE</scope>
    <source>
        <strain evidence="11">Hannover</strain>
    </source>
</reference>
<gene>
    <name evidence="11" type="primary">K14</name>
</gene>
<dbReference type="EMBL" id="MH932584">
    <property type="protein sequence ID" value="QDQ69285.1"/>
    <property type="molecule type" value="Genomic_DNA"/>
</dbReference>
<name>A0A5B8G7H3_9GAMA</name>
<keyword evidence="7" id="KW-0325">Glycoprotein</keyword>
<dbReference type="GO" id="GO:0034113">
    <property type="term" value="P:heterotypic cell-cell adhesion"/>
    <property type="evidence" value="ECO:0007669"/>
    <property type="project" value="TreeGrafter"/>
</dbReference>
<keyword evidence="5 9" id="KW-0472">Membrane</keyword>
<dbReference type="Proteomes" id="UP001147731">
    <property type="component" value="Segment"/>
</dbReference>
<dbReference type="GO" id="GO:0098632">
    <property type="term" value="F:cell-cell adhesion mediator activity"/>
    <property type="evidence" value="ECO:0007669"/>
    <property type="project" value="InterPro"/>
</dbReference>
<dbReference type="Gene3D" id="2.60.40.10">
    <property type="entry name" value="Immunoglobulins"/>
    <property type="match status" value="2"/>
</dbReference>
<dbReference type="Pfam" id="PF00047">
    <property type="entry name" value="ig"/>
    <property type="match status" value="1"/>
</dbReference>
<dbReference type="SMART" id="SM00406">
    <property type="entry name" value="IGv"/>
    <property type="match status" value="1"/>
</dbReference>
<protein>
    <submittedName>
        <fullName evidence="11">Glycoprotein CD200</fullName>
    </submittedName>
</protein>
<dbReference type="InterPro" id="IPR003599">
    <property type="entry name" value="Ig_sub"/>
</dbReference>
<evidence type="ECO:0000259" key="10">
    <source>
        <dbReference type="PROSITE" id="PS50835"/>
    </source>
</evidence>
<evidence type="ECO:0000256" key="6">
    <source>
        <dbReference type="ARBA" id="ARBA00023157"/>
    </source>
</evidence>
<feature type="transmembrane region" description="Helical" evidence="9">
    <location>
        <begin position="226"/>
        <end position="246"/>
    </location>
</feature>
<dbReference type="PANTHER" id="PTHR46841">
    <property type="entry name" value="OX-2 MEMBRANE GLYCOPROTEIN"/>
    <property type="match status" value="1"/>
</dbReference>
<organism evidence="11 12">
    <name type="scientific">Colobine gammaherpesvirus 1</name>
    <dbReference type="NCBI Taxonomy" id="2597325"/>
    <lineage>
        <taxon>Viruses</taxon>
        <taxon>Duplodnaviria</taxon>
        <taxon>Heunggongvirae</taxon>
        <taxon>Peploviricota</taxon>
        <taxon>Herviviricetes</taxon>
        <taxon>Herpesvirales</taxon>
        <taxon>Orthoherpesviridae</taxon>
        <taxon>Gammaherpesvirinae</taxon>
        <taxon>Rhadinovirus</taxon>
        <taxon>Rhadinovirus colobinegamma1</taxon>
    </lineage>
</organism>
<dbReference type="InterPro" id="IPR013783">
    <property type="entry name" value="Ig-like_fold"/>
</dbReference>
<evidence type="ECO:0000256" key="3">
    <source>
        <dbReference type="ARBA" id="ARBA00022729"/>
    </source>
</evidence>
<evidence type="ECO:0000256" key="8">
    <source>
        <dbReference type="ARBA" id="ARBA00023319"/>
    </source>
</evidence>
<dbReference type="InterPro" id="IPR013106">
    <property type="entry name" value="Ig_V-set"/>
</dbReference>
<evidence type="ECO:0000256" key="7">
    <source>
        <dbReference type="ARBA" id="ARBA00023180"/>
    </source>
</evidence>
<evidence type="ECO:0000256" key="9">
    <source>
        <dbReference type="SAM" id="Phobius"/>
    </source>
</evidence>